<proteinExistence type="predicted"/>
<reference evidence="2" key="1">
    <citation type="journal article" date="2019" name="Int. J. Syst. Evol. Microbiol.">
        <title>The Global Catalogue of Microorganisms (GCM) 10K type strain sequencing project: providing services to taxonomists for standard genome sequencing and annotation.</title>
        <authorList>
            <consortium name="The Broad Institute Genomics Platform"/>
            <consortium name="The Broad Institute Genome Sequencing Center for Infectious Disease"/>
            <person name="Wu L."/>
            <person name="Ma J."/>
        </authorList>
    </citation>
    <scope>NUCLEOTIDE SEQUENCE [LARGE SCALE GENOMIC DNA]</scope>
    <source>
        <strain evidence="2">CGMCC 4.7643</strain>
    </source>
</reference>
<sequence length="64" mass="6918">MKLKRLAGPDCEDDDWAQVSLTEWGSVVVQGDLLQPEGDVRPGRGEAAVEISLDLLLEAARAAR</sequence>
<accession>A0ABW5G8W7</accession>
<dbReference type="Proteomes" id="UP001597419">
    <property type="component" value="Unassembled WGS sequence"/>
</dbReference>
<evidence type="ECO:0000313" key="1">
    <source>
        <dbReference type="EMBL" id="MFD2457510.1"/>
    </source>
</evidence>
<dbReference type="RefSeq" id="WP_345388882.1">
    <property type="nucleotide sequence ID" value="NZ_BAABHG010000003.1"/>
</dbReference>
<organism evidence="1 2">
    <name type="scientific">Amycolatopsis samaneae</name>
    <dbReference type="NCBI Taxonomy" id="664691"/>
    <lineage>
        <taxon>Bacteria</taxon>
        <taxon>Bacillati</taxon>
        <taxon>Actinomycetota</taxon>
        <taxon>Actinomycetes</taxon>
        <taxon>Pseudonocardiales</taxon>
        <taxon>Pseudonocardiaceae</taxon>
        <taxon>Amycolatopsis</taxon>
    </lineage>
</organism>
<keyword evidence="2" id="KW-1185">Reference proteome</keyword>
<name>A0ABW5G8W7_9PSEU</name>
<comment type="caution">
    <text evidence="1">The sequence shown here is derived from an EMBL/GenBank/DDBJ whole genome shotgun (WGS) entry which is preliminary data.</text>
</comment>
<gene>
    <name evidence="1" type="ORF">ACFSYJ_02820</name>
</gene>
<evidence type="ECO:0000313" key="2">
    <source>
        <dbReference type="Proteomes" id="UP001597419"/>
    </source>
</evidence>
<protein>
    <submittedName>
        <fullName evidence="1">Uncharacterized protein</fullName>
    </submittedName>
</protein>
<dbReference type="EMBL" id="JBHUKU010000002">
    <property type="protein sequence ID" value="MFD2457510.1"/>
    <property type="molecule type" value="Genomic_DNA"/>
</dbReference>